<dbReference type="GO" id="GO:0097361">
    <property type="term" value="C:cytosolic [4Fe-4S] assembly targeting complex"/>
    <property type="evidence" value="ECO:0007669"/>
    <property type="project" value="UniProtKB-UniRule"/>
</dbReference>
<keyword evidence="1" id="KW-0963">Cytoplasm</keyword>
<keyword evidence="1" id="KW-0234">DNA repair</keyword>
<dbReference type="InterPro" id="IPR039920">
    <property type="entry name" value="MMS19"/>
</dbReference>
<comment type="function">
    <text evidence="1">Key component of the cytosolic iron-sulfur protein assembly (CIA) complex, a multiprotein complex that mediates the incorporation of iron-sulfur cluster into apoproteins specifically involved in DNA metabolism and genomic integrity. In the CIA complex, MMS19 acts as an adapter between early-acting CIA components and a subset of cellular target iron-sulfur proteins.</text>
</comment>
<feature type="domain" description="MMS19 N-terminal" evidence="2">
    <location>
        <begin position="9"/>
        <end position="111"/>
    </location>
</feature>
<proteinExistence type="inferred from homology"/>
<comment type="subunit">
    <text evidence="1">Component of the CIA complex.</text>
</comment>
<evidence type="ECO:0000259" key="2">
    <source>
        <dbReference type="Pfam" id="PF14500"/>
    </source>
</evidence>
<dbReference type="PANTHER" id="PTHR12891">
    <property type="entry name" value="DNA REPAIR/TRANSCRIPTION PROTEIN MET18/MMS19"/>
    <property type="match status" value="1"/>
</dbReference>
<dbReference type="GO" id="GO:0051604">
    <property type="term" value="P:protein maturation"/>
    <property type="evidence" value="ECO:0007669"/>
    <property type="project" value="UniProtKB-UniRule"/>
</dbReference>
<name>A0A183J2X3_9BILA</name>
<dbReference type="WBParaSite" id="SBAD_0001058501-mRNA-1">
    <property type="protein sequence ID" value="SBAD_0001058501-mRNA-1"/>
    <property type="gene ID" value="SBAD_0001058501"/>
</dbReference>
<evidence type="ECO:0000313" key="3">
    <source>
        <dbReference type="EMBL" id="VDP29975.1"/>
    </source>
</evidence>
<evidence type="ECO:0000256" key="1">
    <source>
        <dbReference type="RuleBase" id="RU367072"/>
    </source>
</evidence>
<keyword evidence="1" id="KW-0206">Cytoskeleton</keyword>
<organism evidence="5">
    <name type="scientific">Soboliphyme baturini</name>
    <dbReference type="NCBI Taxonomy" id="241478"/>
    <lineage>
        <taxon>Eukaryota</taxon>
        <taxon>Metazoa</taxon>
        <taxon>Ecdysozoa</taxon>
        <taxon>Nematoda</taxon>
        <taxon>Enoplea</taxon>
        <taxon>Dorylaimia</taxon>
        <taxon>Dioctophymatida</taxon>
        <taxon>Dioctophymatoidea</taxon>
        <taxon>Soboliphymatidae</taxon>
        <taxon>Soboliphyme</taxon>
    </lineage>
</organism>
<dbReference type="Pfam" id="PF14500">
    <property type="entry name" value="MMS19_N"/>
    <property type="match status" value="1"/>
</dbReference>
<protein>
    <recommendedName>
        <fullName evidence="1">MMS19 nucleotide excision repair protein</fullName>
    </recommendedName>
</protein>
<dbReference type="Proteomes" id="UP000270296">
    <property type="component" value="Unassembled WGS sequence"/>
</dbReference>
<dbReference type="GO" id="GO:0005634">
    <property type="term" value="C:nucleus"/>
    <property type="evidence" value="ECO:0007669"/>
    <property type="project" value="UniProtKB-SubCell"/>
</dbReference>
<comment type="similarity">
    <text evidence="1">Belongs to the MET18/MMS19 family.</text>
</comment>
<dbReference type="InterPro" id="IPR029240">
    <property type="entry name" value="MMS19_N"/>
</dbReference>
<dbReference type="GO" id="GO:0016226">
    <property type="term" value="P:iron-sulfur cluster assembly"/>
    <property type="evidence" value="ECO:0007669"/>
    <property type="project" value="UniProtKB-UniRule"/>
</dbReference>
<dbReference type="PANTHER" id="PTHR12891:SF0">
    <property type="entry name" value="MMS19 NUCLEOTIDE EXCISION REPAIR PROTEIN HOMOLOG"/>
    <property type="match status" value="1"/>
</dbReference>
<dbReference type="GO" id="GO:0005819">
    <property type="term" value="C:spindle"/>
    <property type="evidence" value="ECO:0007669"/>
    <property type="project" value="UniProtKB-SubCell"/>
</dbReference>
<dbReference type="GO" id="GO:0006281">
    <property type="term" value="P:DNA repair"/>
    <property type="evidence" value="ECO:0007669"/>
    <property type="project" value="UniProtKB-UniRule"/>
</dbReference>
<evidence type="ECO:0000313" key="4">
    <source>
        <dbReference type="Proteomes" id="UP000270296"/>
    </source>
</evidence>
<accession>A0A183J2X3</accession>
<keyword evidence="4" id="KW-1185">Reference proteome</keyword>
<keyword evidence="1" id="KW-0539">Nucleus</keyword>
<dbReference type="AlphaFoldDB" id="A0A183J2X3"/>
<dbReference type="OrthoDB" id="342900at2759"/>
<comment type="subcellular location">
    <subcellularLocation>
        <location evidence="1">Cytoplasm</location>
        <location evidence="1">Cytoskeleton</location>
        <location evidence="1">Spindle</location>
    </subcellularLocation>
    <subcellularLocation>
        <location evidence="1">Nucleus</location>
    </subcellularLocation>
</comment>
<dbReference type="EMBL" id="UZAM01013778">
    <property type="protein sequence ID" value="VDP29975.1"/>
    <property type="molecule type" value="Genomic_DNA"/>
</dbReference>
<sequence length="417" mass="47265">MVPLSCTFLGPFTEELFDQFAAYFPLDFKPSPDDLYGITVEVLSHALEECLTSTPAFAPFCLTFIEGNLTFNSEDRIIPTLKLLKVAFEKFPVSVIRPSGISLWRAISRHMVPLKNKTVENLGFQCLQLLMSTCYDGKGPPCSIEQQVVIVEQSDSLLRSVNLDRTFCVHMQVDAEPLLFHSEFDLLYPVQRILIFIAKHGRRHLSILFDHVVPRVLERCLMEEINTEMYSSLLTEWCSLWIDESKWRLDDSGTKMPFESSLSAFVLRDLQKNDATETSKCIKLSLASSLVLCNAYVYDEQELSQVCAVSRSLLYSATRNSLLWKASFKWYQTLSVRRWPFVFELLFKEVSDKDDFLKANVDFLSAVTTDPGSLYITLPYFSTALDLPISADSTALLENVVQSLKAALSVISDSPLT</sequence>
<evidence type="ECO:0000313" key="5">
    <source>
        <dbReference type="WBParaSite" id="SBAD_0001058501-mRNA-1"/>
    </source>
</evidence>
<reference evidence="3 4" key="2">
    <citation type="submission" date="2018-11" db="EMBL/GenBank/DDBJ databases">
        <authorList>
            <consortium name="Pathogen Informatics"/>
        </authorList>
    </citation>
    <scope>NUCLEOTIDE SEQUENCE [LARGE SCALE GENOMIC DNA]</scope>
</reference>
<reference evidence="5" key="1">
    <citation type="submission" date="2016-06" db="UniProtKB">
        <authorList>
            <consortium name="WormBaseParasite"/>
        </authorList>
    </citation>
    <scope>IDENTIFICATION</scope>
</reference>
<gene>
    <name evidence="3" type="ORF">SBAD_LOCUS10221</name>
</gene>
<keyword evidence="1" id="KW-0227">DNA damage</keyword>